<dbReference type="Gene3D" id="3.40.50.300">
    <property type="entry name" value="P-loop containing nucleotide triphosphate hydrolases"/>
    <property type="match status" value="2"/>
</dbReference>
<dbReference type="GO" id="GO:0003723">
    <property type="term" value="F:RNA binding"/>
    <property type="evidence" value="ECO:0007669"/>
    <property type="project" value="UniProtKB-UniRule"/>
</dbReference>
<evidence type="ECO:0000256" key="15">
    <source>
        <dbReference type="SAM" id="MobiDB-lite"/>
    </source>
</evidence>
<comment type="catalytic activity">
    <reaction evidence="14">
        <text>ATP + H2O = ADP + phosphate + H(+)</text>
        <dbReference type="Rhea" id="RHEA:13065"/>
        <dbReference type="ChEBI" id="CHEBI:15377"/>
        <dbReference type="ChEBI" id="CHEBI:15378"/>
        <dbReference type="ChEBI" id="CHEBI:30616"/>
        <dbReference type="ChEBI" id="CHEBI:43474"/>
        <dbReference type="ChEBI" id="CHEBI:456216"/>
        <dbReference type="EC" id="3.6.4.13"/>
    </reaction>
</comment>
<dbReference type="CDD" id="cd17960">
    <property type="entry name" value="DEADc_DDX55"/>
    <property type="match status" value="1"/>
</dbReference>
<feature type="short sequence motif" description="Q motif" evidence="12">
    <location>
        <begin position="10"/>
        <end position="38"/>
    </location>
</feature>
<dbReference type="PROSITE" id="PS51194">
    <property type="entry name" value="HELICASE_CTER"/>
    <property type="match status" value="1"/>
</dbReference>
<dbReference type="SUPFAM" id="SSF52540">
    <property type="entry name" value="P-loop containing nucleoside triphosphate hydrolases"/>
    <property type="match status" value="1"/>
</dbReference>
<keyword evidence="2" id="KW-0690">Ribosome biogenesis</keyword>
<reference evidence="19" key="1">
    <citation type="submission" date="2013-12" db="EMBL/GenBank/DDBJ databases">
        <authorList>
            <person name="Genoscope - CEA"/>
        </authorList>
    </citation>
    <scope>NUCLEOTIDE SEQUENCE</scope>
    <source>
        <strain evidence="19">CBS 1993</strain>
    </source>
</reference>
<dbReference type="GO" id="GO:0003724">
    <property type="term" value="F:RNA helicase activity"/>
    <property type="evidence" value="ECO:0007669"/>
    <property type="project" value="UniProtKB-EC"/>
</dbReference>
<comment type="subcellular location">
    <subcellularLocation>
        <location evidence="1">Nucleus</location>
        <location evidence="1">Nucleolus</location>
    </subcellularLocation>
</comment>
<keyword evidence="9" id="KW-0175">Coiled coil</keyword>
<dbReference type="InterPro" id="IPR000629">
    <property type="entry name" value="RNA-helicase_DEAD-box_CS"/>
</dbReference>
<dbReference type="PROSITE" id="PS00039">
    <property type="entry name" value="DEAD_ATP_HELICASE"/>
    <property type="match status" value="1"/>
</dbReference>
<gene>
    <name evidence="19" type="ORF">KUCA_T00003963001</name>
</gene>
<dbReference type="InterPro" id="IPR011545">
    <property type="entry name" value="DEAD/DEAH_box_helicase_dom"/>
</dbReference>
<keyword evidence="20" id="KW-1185">Reference proteome</keyword>
<dbReference type="STRING" id="1382522.W6MNY4"/>
<dbReference type="Proteomes" id="UP000019384">
    <property type="component" value="Unassembled WGS sequence"/>
</dbReference>
<keyword evidence="8 14" id="KW-0694">RNA-binding</keyword>
<evidence type="ECO:0000256" key="6">
    <source>
        <dbReference type="ARBA" id="ARBA00022806"/>
    </source>
</evidence>
<dbReference type="InterPro" id="IPR056330">
    <property type="entry name" value="CTT_SPB4"/>
</dbReference>
<dbReference type="GO" id="GO:0005524">
    <property type="term" value="F:ATP binding"/>
    <property type="evidence" value="ECO:0007669"/>
    <property type="project" value="UniProtKB-UniRule"/>
</dbReference>
<evidence type="ECO:0000256" key="5">
    <source>
        <dbReference type="ARBA" id="ARBA00022801"/>
    </source>
</evidence>
<dbReference type="GO" id="GO:1902626">
    <property type="term" value="P:assembly of large subunit precursor of preribosome"/>
    <property type="evidence" value="ECO:0007669"/>
    <property type="project" value="EnsemblFungi"/>
</dbReference>
<dbReference type="Pfam" id="PF13959">
    <property type="entry name" value="CTE_SPB4"/>
    <property type="match status" value="1"/>
</dbReference>
<dbReference type="GeneID" id="34521363"/>
<reference evidence="19" key="2">
    <citation type="submission" date="2014-02" db="EMBL/GenBank/DDBJ databases">
        <title>Complete DNA sequence of /Kuraishia capsulata/ illustrates novel genomic features among budding yeasts (/Saccharomycotina/).</title>
        <authorList>
            <person name="Morales L."/>
            <person name="Noel B."/>
            <person name="Porcel B."/>
            <person name="Marcet-Houben M."/>
            <person name="Hullo M-F."/>
            <person name="Sacerdot C."/>
            <person name="Tekaia F."/>
            <person name="Leh-Louis V."/>
            <person name="Despons L."/>
            <person name="Khanna V."/>
            <person name="Aury J-M."/>
            <person name="Barbe V."/>
            <person name="Couloux A."/>
            <person name="Labadie K."/>
            <person name="Pelletier E."/>
            <person name="Souciet J-L."/>
            <person name="Boekhout T."/>
            <person name="Gabaldon T."/>
            <person name="Wincker P."/>
            <person name="Dujon B."/>
        </authorList>
    </citation>
    <scope>NUCLEOTIDE SEQUENCE</scope>
    <source>
        <strain evidence="19">CBS 1993</strain>
    </source>
</reference>
<dbReference type="Pfam" id="PF00270">
    <property type="entry name" value="DEAD"/>
    <property type="match status" value="1"/>
</dbReference>
<evidence type="ECO:0000259" key="17">
    <source>
        <dbReference type="PROSITE" id="PS51194"/>
    </source>
</evidence>
<evidence type="ECO:0000256" key="14">
    <source>
        <dbReference type="RuleBase" id="RU365068"/>
    </source>
</evidence>
<dbReference type="Pfam" id="PF23681">
    <property type="entry name" value="CTT_SPB4"/>
    <property type="match status" value="1"/>
</dbReference>
<keyword evidence="6 13" id="KW-0347">Helicase</keyword>
<dbReference type="RefSeq" id="XP_022459975.1">
    <property type="nucleotide sequence ID" value="XM_022602431.1"/>
</dbReference>
<evidence type="ECO:0000256" key="7">
    <source>
        <dbReference type="ARBA" id="ARBA00022840"/>
    </source>
</evidence>
<dbReference type="GO" id="GO:0030686">
    <property type="term" value="C:90S preribosome"/>
    <property type="evidence" value="ECO:0007669"/>
    <property type="project" value="EnsemblFungi"/>
</dbReference>
<proteinExistence type="inferred from homology"/>
<dbReference type="PANTHER" id="PTHR24031">
    <property type="entry name" value="RNA HELICASE"/>
    <property type="match status" value="1"/>
</dbReference>
<sequence>MTSTKSSLEWEQLSYNIQPWLVETMHSLGYSSMTPVQASTIPLLSQNKDVVVEAVTGSGKTLAFVIPILEKLYRFYKEDGPLKKGHFVGMIISPTRELASQIQSVFENILKFKPEDDIIPEVKTQLLVGSIGTVRDDVQNFLQRKPQVLIGTPGRLLDFLGAQSIRCGSCEIAILDEADKLLDISFEKIVTDILRHLPKQRRTGLFSATISSAGNTIFKAGMTNPVKVTVKSMNSQYQQISTPTNLGISYIPVKAHLKLQFLFDMLANYQFKKAIVYFPTCISVTYFYGLLQHILKENEDLQEGELTFYSLHGKLKAGPRLKTLSNFTNSTGTKSILLTTDVAARGIDVPEVDLVIQLDPPTDPDVFLHRCGRTGRANKVGKAFVMLSVGRELDYIDFMAVRGVTLDESSYSFDEDSKFSRRFVKGVKKWIMADRARYDRGVRSYVAFVRYYSMHSAASIFRMESLDYIGTARMYGLPRLPKMPEMRYISQADLPENGFIEDVNFDEYSYRDPQLEEVRLKELKTEVEKKKRKEQSEKKKAQQHKNDAWSSKLDTKEVKQERREKAKRRREAVDKIIAENALDSSDEEQNAVDWKDVVKASKKRKNQGVIEGSFDDL</sequence>
<dbReference type="OrthoDB" id="7396459at2759"/>
<dbReference type="InterPro" id="IPR027417">
    <property type="entry name" value="P-loop_NTPase"/>
</dbReference>
<dbReference type="SMART" id="SM00490">
    <property type="entry name" value="HELICc"/>
    <property type="match status" value="1"/>
</dbReference>
<keyword evidence="3" id="KW-0698">rRNA processing</keyword>
<feature type="domain" description="Helicase ATP-binding" evidence="16">
    <location>
        <begin position="41"/>
        <end position="228"/>
    </location>
</feature>
<evidence type="ECO:0000256" key="10">
    <source>
        <dbReference type="ARBA" id="ARBA00023242"/>
    </source>
</evidence>
<dbReference type="InterPro" id="IPR025313">
    <property type="entry name" value="SPB4-like_CTE"/>
</dbReference>
<dbReference type="PROSITE" id="PS51192">
    <property type="entry name" value="HELICASE_ATP_BIND_1"/>
    <property type="match status" value="1"/>
</dbReference>
<accession>W6MNY4</accession>
<keyword evidence="5 13" id="KW-0378">Hydrolase</keyword>
<comment type="function">
    <text evidence="14">RNA helicase.</text>
</comment>
<keyword evidence="4 13" id="KW-0547">Nucleotide-binding</keyword>
<evidence type="ECO:0000256" key="9">
    <source>
        <dbReference type="ARBA" id="ARBA00023054"/>
    </source>
</evidence>
<dbReference type="InterPro" id="IPR014014">
    <property type="entry name" value="RNA_helicase_DEAD_Q_motif"/>
</dbReference>
<feature type="compositionally biased region" description="Basic and acidic residues" evidence="15">
    <location>
        <begin position="526"/>
        <end position="564"/>
    </location>
</feature>
<evidence type="ECO:0000256" key="3">
    <source>
        <dbReference type="ARBA" id="ARBA00022552"/>
    </source>
</evidence>
<feature type="region of interest" description="Disordered" evidence="15">
    <location>
        <begin position="526"/>
        <end position="571"/>
    </location>
</feature>
<evidence type="ECO:0000256" key="13">
    <source>
        <dbReference type="RuleBase" id="RU000492"/>
    </source>
</evidence>
<evidence type="ECO:0000256" key="12">
    <source>
        <dbReference type="PROSITE-ProRule" id="PRU00552"/>
    </source>
</evidence>
<evidence type="ECO:0000256" key="2">
    <source>
        <dbReference type="ARBA" id="ARBA00022517"/>
    </source>
</evidence>
<dbReference type="GO" id="GO:0005730">
    <property type="term" value="C:nucleolus"/>
    <property type="evidence" value="ECO:0007669"/>
    <property type="project" value="UniProtKB-SubCell"/>
</dbReference>
<dbReference type="AlphaFoldDB" id="W6MNY4"/>
<dbReference type="EC" id="3.6.4.13" evidence="14"/>
<feature type="domain" description="DEAD-box RNA helicase Q" evidence="18">
    <location>
        <begin position="10"/>
        <end position="38"/>
    </location>
</feature>
<dbReference type="InterPro" id="IPR001650">
    <property type="entry name" value="Helicase_C-like"/>
</dbReference>
<evidence type="ECO:0000256" key="11">
    <source>
        <dbReference type="ARBA" id="ARBA00038002"/>
    </source>
</evidence>
<feature type="region of interest" description="Disordered" evidence="15">
    <location>
        <begin position="598"/>
        <end position="617"/>
    </location>
</feature>
<dbReference type="HOGENOM" id="CLU_003041_26_4_1"/>
<evidence type="ECO:0000259" key="18">
    <source>
        <dbReference type="PROSITE" id="PS51195"/>
    </source>
</evidence>
<comment type="similarity">
    <text evidence="11">Belongs to the DEAD box helicase family. DDX55/SPB4 subfamily.</text>
</comment>
<evidence type="ECO:0000256" key="1">
    <source>
        <dbReference type="ARBA" id="ARBA00004604"/>
    </source>
</evidence>
<dbReference type="GO" id="GO:0005654">
    <property type="term" value="C:nucleoplasm"/>
    <property type="evidence" value="ECO:0007669"/>
    <property type="project" value="EnsemblFungi"/>
</dbReference>
<dbReference type="GO" id="GO:0000470">
    <property type="term" value="P:maturation of LSU-rRNA"/>
    <property type="evidence" value="ECO:0007669"/>
    <property type="project" value="EnsemblFungi"/>
</dbReference>
<dbReference type="EMBL" id="HG793128">
    <property type="protein sequence ID" value="CDK27983.1"/>
    <property type="molecule type" value="Genomic_DNA"/>
</dbReference>
<dbReference type="SMART" id="SM01178">
    <property type="entry name" value="DUF4217"/>
    <property type="match status" value="1"/>
</dbReference>
<dbReference type="InterPro" id="IPR014001">
    <property type="entry name" value="Helicase_ATP-bd"/>
</dbReference>
<evidence type="ECO:0000256" key="8">
    <source>
        <dbReference type="ARBA" id="ARBA00022884"/>
    </source>
</evidence>
<dbReference type="Pfam" id="PF00271">
    <property type="entry name" value="Helicase_C"/>
    <property type="match status" value="1"/>
</dbReference>
<protein>
    <recommendedName>
        <fullName evidence="14">ATP-dependent RNA helicase</fullName>
        <ecNumber evidence="14">3.6.4.13</ecNumber>
    </recommendedName>
</protein>
<comment type="domain">
    <text evidence="14">The Q motif is unique to and characteristic of the DEAD box family of RNA helicases and controls ATP binding and hydrolysis.</text>
</comment>
<dbReference type="GO" id="GO:0030687">
    <property type="term" value="C:preribosome, large subunit precursor"/>
    <property type="evidence" value="ECO:0007669"/>
    <property type="project" value="EnsemblFungi"/>
</dbReference>
<evidence type="ECO:0000259" key="16">
    <source>
        <dbReference type="PROSITE" id="PS51192"/>
    </source>
</evidence>
<keyword evidence="7 13" id="KW-0067">ATP-binding</keyword>
<dbReference type="GO" id="GO:0016887">
    <property type="term" value="F:ATP hydrolysis activity"/>
    <property type="evidence" value="ECO:0007669"/>
    <property type="project" value="RHEA"/>
</dbReference>
<dbReference type="CDD" id="cd18787">
    <property type="entry name" value="SF2_C_DEAD"/>
    <property type="match status" value="1"/>
</dbReference>
<organism evidence="19 20">
    <name type="scientific">Kuraishia capsulata CBS 1993</name>
    <dbReference type="NCBI Taxonomy" id="1382522"/>
    <lineage>
        <taxon>Eukaryota</taxon>
        <taxon>Fungi</taxon>
        <taxon>Dikarya</taxon>
        <taxon>Ascomycota</taxon>
        <taxon>Saccharomycotina</taxon>
        <taxon>Pichiomycetes</taxon>
        <taxon>Pichiales</taxon>
        <taxon>Pichiaceae</taxon>
        <taxon>Kuraishia</taxon>
    </lineage>
</organism>
<dbReference type="PROSITE" id="PS51195">
    <property type="entry name" value="Q_MOTIF"/>
    <property type="match status" value="1"/>
</dbReference>
<evidence type="ECO:0000313" key="19">
    <source>
        <dbReference type="EMBL" id="CDK27983.1"/>
    </source>
</evidence>
<dbReference type="SMART" id="SM00487">
    <property type="entry name" value="DEXDc"/>
    <property type="match status" value="1"/>
</dbReference>
<feature type="domain" description="Helicase C-terminal" evidence="17">
    <location>
        <begin position="258"/>
        <end position="417"/>
    </location>
</feature>
<evidence type="ECO:0000256" key="4">
    <source>
        <dbReference type="ARBA" id="ARBA00022741"/>
    </source>
</evidence>
<evidence type="ECO:0000313" key="20">
    <source>
        <dbReference type="Proteomes" id="UP000019384"/>
    </source>
</evidence>
<keyword evidence="10" id="KW-0539">Nucleus</keyword>
<name>W6MNY4_9ASCO</name>